<dbReference type="NCBIfam" id="TIGR00456">
    <property type="entry name" value="argS"/>
    <property type="match status" value="1"/>
</dbReference>
<keyword evidence="4 8" id="KW-0067">ATP-binding</keyword>
<feature type="domain" description="Arginyl tRNA synthetase N-terminal" evidence="11">
    <location>
        <begin position="1"/>
        <end position="85"/>
    </location>
</feature>
<dbReference type="PANTHER" id="PTHR11956:SF5">
    <property type="entry name" value="ARGININE--TRNA LIGASE, CYTOPLASMIC"/>
    <property type="match status" value="1"/>
</dbReference>
<comment type="subcellular location">
    <subcellularLocation>
        <location evidence="8">Cytoplasm</location>
    </subcellularLocation>
</comment>
<accession>A0A0G1BZL4</accession>
<keyword evidence="6 8" id="KW-0030">Aminoacyl-tRNA synthetase</keyword>
<comment type="similarity">
    <text evidence="1 8 9">Belongs to the class-I aminoacyl-tRNA synthetase family.</text>
</comment>
<dbReference type="PATRIC" id="fig|1618378.3.peg.493"/>
<feature type="short sequence motif" description="'HIGH' region" evidence="8">
    <location>
        <begin position="122"/>
        <end position="132"/>
    </location>
</feature>
<evidence type="ECO:0000259" key="11">
    <source>
        <dbReference type="SMART" id="SM01016"/>
    </source>
</evidence>
<dbReference type="SUPFAM" id="SSF47323">
    <property type="entry name" value="Anticodon-binding domain of a subclass of class I aminoacyl-tRNA synthetases"/>
    <property type="match status" value="1"/>
</dbReference>
<comment type="subunit">
    <text evidence="8">Monomer.</text>
</comment>
<keyword evidence="3 8" id="KW-0547">Nucleotide-binding</keyword>
<dbReference type="SUPFAM" id="SSF55190">
    <property type="entry name" value="Arginyl-tRNA synthetase (ArgRS), N-terminal 'additional' domain"/>
    <property type="match status" value="1"/>
</dbReference>
<comment type="caution">
    <text evidence="12">The sequence shown here is derived from an EMBL/GenBank/DDBJ whole genome shotgun (WGS) entry which is preliminary data.</text>
</comment>
<dbReference type="Gene3D" id="3.30.1360.70">
    <property type="entry name" value="Arginyl tRNA synthetase N-terminal domain"/>
    <property type="match status" value="1"/>
</dbReference>
<dbReference type="GO" id="GO:0005524">
    <property type="term" value="F:ATP binding"/>
    <property type="evidence" value="ECO:0007669"/>
    <property type="project" value="UniProtKB-UniRule"/>
</dbReference>
<dbReference type="SMART" id="SM01016">
    <property type="entry name" value="Arg_tRNA_synt_N"/>
    <property type="match status" value="1"/>
</dbReference>
<evidence type="ECO:0000256" key="6">
    <source>
        <dbReference type="ARBA" id="ARBA00023146"/>
    </source>
</evidence>
<dbReference type="InterPro" id="IPR036695">
    <property type="entry name" value="Arg-tRNA-synth_N_sf"/>
</dbReference>
<dbReference type="Gene3D" id="3.40.50.620">
    <property type="entry name" value="HUPs"/>
    <property type="match status" value="1"/>
</dbReference>
<dbReference type="Proteomes" id="UP000033854">
    <property type="component" value="Unassembled WGS sequence"/>
</dbReference>
<dbReference type="CDD" id="cd00671">
    <property type="entry name" value="ArgRS_core"/>
    <property type="match status" value="1"/>
</dbReference>
<dbReference type="FunFam" id="3.40.50.620:FF:000116">
    <property type="entry name" value="Arginine--tRNA ligase"/>
    <property type="match status" value="1"/>
</dbReference>
<dbReference type="GO" id="GO:0006420">
    <property type="term" value="P:arginyl-tRNA aminoacylation"/>
    <property type="evidence" value="ECO:0007669"/>
    <property type="project" value="UniProtKB-UniRule"/>
</dbReference>
<dbReference type="GO" id="GO:0004814">
    <property type="term" value="F:arginine-tRNA ligase activity"/>
    <property type="evidence" value="ECO:0007669"/>
    <property type="project" value="UniProtKB-UniRule"/>
</dbReference>
<evidence type="ECO:0000256" key="2">
    <source>
        <dbReference type="ARBA" id="ARBA00022598"/>
    </source>
</evidence>
<evidence type="ECO:0000313" key="12">
    <source>
        <dbReference type="EMBL" id="KKS42883.1"/>
    </source>
</evidence>
<comment type="catalytic activity">
    <reaction evidence="7 8">
        <text>tRNA(Arg) + L-arginine + ATP = L-arginyl-tRNA(Arg) + AMP + diphosphate</text>
        <dbReference type="Rhea" id="RHEA:20301"/>
        <dbReference type="Rhea" id="RHEA-COMP:9658"/>
        <dbReference type="Rhea" id="RHEA-COMP:9673"/>
        <dbReference type="ChEBI" id="CHEBI:30616"/>
        <dbReference type="ChEBI" id="CHEBI:32682"/>
        <dbReference type="ChEBI" id="CHEBI:33019"/>
        <dbReference type="ChEBI" id="CHEBI:78442"/>
        <dbReference type="ChEBI" id="CHEBI:78513"/>
        <dbReference type="ChEBI" id="CHEBI:456215"/>
        <dbReference type="EC" id="6.1.1.19"/>
    </reaction>
</comment>
<dbReference type="InterPro" id="IPR005148">
    <property type="entry name" value="Arg-tRNA-synth_N"/>
</dbReference>
<dbReference type="HAMAP" id="MF_00123">
    <property type="entry name" value="Arg_tRNA_synth"/>
    <property type="match status" value="1"/>
</dbReference>
<evidence type="ECO:0000256" key="4">
    <source>
        <dbReference type="ARBA" id="ARBA00022840"/>
    </source>
</evidence>
<dbReference type="InterPro" id="IPR035684">
    <property type="entry name" value="ArgRS_core"/>
</dbReference>
<keyword evidence="5 8" id="KW-0648">Protein biosynthesis</keyword>
<protein>
    <recommendedName>
        <fullName evidence="8">Arginine--tRNA ligase</fullName>
        <ecNumber evidence="8">6.1.1.19</ecNumber>
    </recommendedName>
    <alternativeName>
        <fullName evidence="8">Arginyl-tRNA synthetase</fullName>
        <shortName evidence="8">ArgRS</shortName>
    </alternativeName>
</protein>
<dbReference type="Pfam" id="PF05746">
    <property type="entry name" value="DALR_1"/>
    <property type="match status" value="1"/>
</dbReference>
<keyword evidence="8" id="KW-0963">Cytoplasm</keyword>
<name>A0A0G1BZL4_9BACT</name>
<dbReference type="InterPro" id="IPR014729">
    <property type="entry name" value="Rossmann-like_a/b/a_fold"/>
</dbReference>
<evidence type="ECO:0000256" key="8">
    <source>
        <dbReference type="HAMAP-Rule" id="MF_00123"/>
    </source>
</evidence>
<evidence type="ECO:0000256" key="1">
    <source>
        <dbReference type="ARBA" id="ARBA00005594"/>
    </source>
</evidence>
<dbReference type="SMART" id="SM00836">
    <property type="entry name" value="DALR_1"/>
    <property type="match status" value="1"/>
</dbReference>
<evidence type="ECO:0000313" key="13">
    <source>
        <dbReference type="Proteomes" id="UP000033854"/>
    </source>
</evidence>
<sequence length="560" mass="63422">MKIIEIIREAVAEFALGKEFAVEHPAEEKMGDFSTNVAMVLAKELGRNPRELAVDLVGKLEGNKKLRKLVSKIEPAGPGFINFWIKDEVLIKKMDEALGMKEKLGDSDFMKGKKVLVEYSSPNIAKRFSVGHLRSTIIGQAIFNLYKHSGAEVTNDNHLGDWGTQFGMIIAAIEENEKFDWNSVDINKLEEIYVDFNKRMEENPELRDRAKEAFLRLEKGDESARNIWQKSVEISMKEFDEIYKKLGVIFDHVLGESEYEKLMPEIIEEAKTKKIASVGEEGALIVEFLDERGKEQMPPAMLVKSDGSTTYFTRDLATIKRRLSDPALKSEVFVYEVGGEQRLHLKQVFVAAVKLWPEETKSVQFVHVAHGLLSLPEGKMSTRKGNTIKLEDLLERAEEKAVGGEVISLGAVKYNELKRSPGMDYIFKWDEALSMEGNSAPYLQYVYVRTRGVLNKSGESLEKVLKDNKEFTNEDERSLARWLLLRFAEGEVVESAAKNFAPQQLCAYLFETAQKFNGFYERNKVIGVENQSLRLALTLLAGEVIKKGLEIIGVETVEKM</sequence>
<dbReference type="GO" id="GO:0005737">
    <property type="term" value="C:cytoplasm"/>
    <property type="evidence" value="ECO:0007669"/>
    <property type="project" value="UniProtKB-SubCell"/>
</dbReference>
<dbReference type="PANTHER" id="PTHR11956">
    <property type="entry name" value="ARGINYL-TRNA SYNTHETASE"/>
    <property type="match status" value="1"/>
</dbReference>
<evidence type="ECO:0000256" key="9">
    <source>
        <dbReference type="RuleBase" id="RU363038"/>
    </source>
</evidence>
<dbReference type="InterPro" id="IPR008909">
    <property type="entry name" value="DALR_anticod-bd"/>
</dbReference>
<organism evidence="12 13">
    <name type="scientific">Candidatus Collierbacteria bacterium GW2011_GWA2_42_17</name>
    <dbReference type="NCBI Taxonomy" id="1618378"/>
    <lineage>
        <taxon>Bacteria</taxon>
        <taxon>Candidatus Collieribacteriota</taxon>
    </lineage>
</organism>
<dbReference type="InterPro" id="IPR009080">
    <property type="entry name" value="tRNAsynth_Ia_anticodon-bd"/>
</dbReference>
<evidence type="ECO:0000259" key="10">
    <source>
        <dbReference type="SMART" id="SM00836"/>
    </source>
</evidence>
<dbReference type="PRINTS" id="PR01038">
    <property type="entry name" value="TRNASYNTHARG"/>
</dbReference>
<dbReference type="Pfam" id="PF03485">
    <property type="entry name" value="Arg_tRNA_synt_N"/>
    <property type="match status" value="1"/>
</dbReference>
<dbReference type="AlphaFoldDB" id="A0A0G1BZL4"/>
<keyword evidence="2 8" id="KW-0436">Ligase</keyword>
<proteinExistence type="inferred from homology"/>
<evidence type="ECO:0000256" key="3">
    <source>
        <dbReference type="ARBA" id="ARBA00022741"/>
    </source>
</evidence>
<gene>
    <name evidence="8" type="primary">argS</name>
    <name evidence="12" type="ORF">UV06_C0004G0018</name>
</gene>
<dbReference type="EC" id="6.1.1.19" evidence="8"/>
<dbReference type="InterPro" id="IPR001278">
    <property type="entry name" value="Arg-tRNA-ligase"/>
</dbReference>
<dbReference type="SUPFAM" id="SSF52374">
    <property type="entry name" value="Nucleotidylyl transferase"/>
    <property type="match status" value="1"/>
</dbReference>
<dbReference type="Gene3D" id="1.10.730.10">
    <property type="entry name" value="Isoleucyl-tRNA Synthetase, Domain 1"/>
    <property type="match status" value="1"/>
</dbReference>
<feature type="domain" description="DALR anticodon binding" evidence="10">
    <location>
        <begin position="443"/>
        <end position="560"/>
    </location>
</feature>
<evidence type="ECO:0000256" key="7">
    <source>
        <dbReference type="ARBA" id="ARBA00049339"/>
    </source>
</evidence>
<evidence type="ECO:0000256" key="5">
    <source>
        <dbReference type="ARBA" id="ARBA00022917"/>
    </source>
</evidence>
<dbReference type="EMBL" id="LCDA01000004">
    <property type="protein sequence ID" value="KKS42883.1"/>
    <property type="molecule type" value="Genomic_DNA"/>
</dbReference>
<dbReference type="Pfam" id="PF00750">
    <property type="entry name" value="tRNA-synt_1d"/>
    <property type="match status" value="1"/>
</dbReference>
<reference evidence="12 13" key="1">
    <citation type="journal article" date="2015" name="Nature">
        <title>rRNA introns, odd ribosomes, and small enigmatic genomes across a large radiation of phyla.</title>
        <authorList>
            <person name="Brown C.T."/>
            <person name="Hug L.A."/>
            <person name="Thomas B.C."/>
            <person name="Sharon I."/>
            <person name="Castelle C.J."/>
            <person name="Singh A."/>
            <person name="Wilkins M.J."/>
            <person name="Williams K.H."/>
            <person name="Banfield J.F."/>
        </authorList>
    </citation>
    <scope>NUCLEOTIDE SEQUENCE [LARGE SCALE GENOMIC DNA]</scope>
</reference>